<dbReference type="InterPro" id="IPR023198">
    <property type="entry name" value="PGP-like_dom2"/>
</dbReference>
<organism evidence="1 2">
    <name type="scientific">Salinisphaera orenii MK-B5</name>
    <dbReference type="NCBI Taxonomy" id="856730"/>
    <lineage>
        <taxon>Bacteria</taxon>
        <taxon>Pseudomonadati</taxon>
        <taxon>Pseudomonadota</taxon>
        <taxon>Gammaproteobacteria</taxon>
        <taxon>Salinisphaerales</taxon>
        <taxon>Salinisphaeraceae</taxon>
        <taxon>Salinisphaera</taxon>
    </lineage>
</organism>
<dbReference type="GO" id="GO:0016787">
    <property type="term" value="F:hydrolase activity"/>
    <property type="evidence" value="ECO:0007669"/>
    <property type="project" value="InterPro"/>
</dbReference>
<dbReference type="RefSeq" id="WP_123630691.1">
    <property type="nucleotide sequence ID" value="NZ_AYKH01000010.1"/>
</dbReference>
<dbReference type="InterPro" id="IPR044999">
    <property type="entry name" value="CbbY-like"/>
</dbReference>
<dbReference type="AlphaFoldDB" id="A0A423PRT9"/>
<dbReference type="PRINTS" id="PR00413">
    <property type="entry name" value="HADHALOGNASE"/>
</dbReference>
<dbReference type="Gene3D" id="1.10.150.240">
    <property type="entry name" value="Putative phosphatase, domain 2"/>
    <property type="match status" value="1"/>
</dbReference>
<dbReference type="PANTHER" id="PTHR42896">
    <property type="entry name" value="XYLULOSE-1,5-BISPHOSPHATE (XUBP) PHOSPHATASE"/>
    <property type="match status" value="1"/>
</dbReference>
<comment type="caution">
    <text evidence="1">The sequence shown here is derived from an EMBL/GenBank/DDBJ whole genome shotgun (WGS) entry which is preliminary data.</text>
</comment>
<protein>
    <submittedName>
        <fullName evidence="1">Haloacid dehalogenase</fullName>
    </submittedName>
</protein>
<dbReference type="PANTHER" id="PTHR42896:SF2">
    <property type="entry name" value="CBBY-LIKE PROTEIN"/>
    <property type="match status" value="1"/>
</dbReference>
<dbReference type="Pfam" id="PF00702">
    <property type="entry name" value="Hydrolase"/>
    <property type="match status" value="1"/>
</dbReference>
<dbReference type="Proteomes" id="UP000283993">
    <property type="component" value="Unassembled WGS sequence"/>
</dbReference>
<dbReference type="SFLD" id="SFLDG01129">
    <property type="entry name" value="C1.5:_HAD__Beta-PGM__Phosphata"/>
    <property type="match status" value="1"/>
</dbReference>
<evidence type="ECO:0000313" key="1">
    <source>
        <dbReference type="EMBL" id="ROO28329.1"/>
    </source>
</evidence>
<gene>
    <name evidence="1" type="ORF">SAOR_06375</name>
</gene>
<accession>A0A423PRT9</accession>
<dbReference type="Gene3D" id="3.40.50.1000">
    <property type="entry name" value="HAD superfamily/HAD-like"/>
    <property type="match status" value="1"/>
</dbReference>
<name>A0A423PRT9_9GAMM</name>
<dbReference type="InterPro" id="IPR023214">
    <property type="entry name" value="HAD_sf"/>
</dbReference>
<reference evidence="1 2" key="1">
    <citation type="submission" date="2013-10" db="EMBL/GenBank/DDBJ databases">
        <title>Salinisphaera orenii MK-B5 Genome Sequencing.</title>
        <authorList>
            <person name="Lai Q."/>
            <person name="Li C."/>
            <person name="Shao Z."/>
        </authorList>
    </citation>
    <scope>NUCLEOTIDE SEQUENCE [LARGE SCALE GENOMIC DNA]</scope>
    <source>
        <strain evidence="1 2">MK-B5</strain>
    </source>
</reference>
<sequence length="267" mass="29574">MSLGALLFDVDGTLADTEPQGHLPAYNRAFEDFGLDWRWTPELYRRLLRVSGGRERIHHYIEQFDPSLGHHDAAIDDDAAGWVRELHQRKTHHFRSRLERGEIPLRPGVARLIAEAGDAGVPVAIVTNASRPTLEPFLAHALGPALVRHIALCVCGDEVEHKKPAPDLYREACRRLNCAPERCVTVEDSAVGVTAATGAGVASIVTVNDDTRRQRFDDAVLVLDSLGEPGRPAERLRTATDYDFDHVTLALVRAVSDAWQERSSRRG</sequence>
<evidence type="ECO:0000313" key="2">
    <source>
        <dbReference type="Proteomes" id="UP000283993"/>
    </source>
</evidence>
<dbReference type="SFLD" id="SFLDS00003">
    <property type="entry name" value="Haloacid_Dehalogenase"/>
    <property type="match status" value="1"/>
</dbReference>
<keyword evidence="2" id="KW-1185">Reference proteome</keyword>
<dbReference type="InterPro" id="IPR006439">
    <property type="entry name" value="HAD-SF_hydro_IA"/>
</dbReference>
<dbReference type="NCBIfam" id="TIGR01509">
    <property type="entry name" value="HAD-SF-IA-v3"/>
    <property type="match status" value="1"/>
</dbReference>
<dbReference type="SUPFAM" id="SSF56784">
    <property type="entry name" value="HAD-like"/>
    <property type="match status" value="1"/>
</dbReference>
<proteinExistence type="predicted"/>
<dbReference type="EMBL" id="AYKH01000010">
    <property type="protein sequence ID" value="ROO28329.1"/>
    <property type="molecule type" value="Genomic_DNA"/>
</dbReference>
<dbReference type="InterPro" id="IPR036412">
    <property type="entry name" value="HAD-like_sf"/>
</dbReference>